<keyword evidence="9 13" id="KW-0560">Oxidoreductase</keyword>
<dbReference type="GO" id="GO:0009636">
    <property type="term" value="P:response to toxic substance"/>
    <property type="evidence" value="ECO:0007669"/>
    <property type="project" value="UniProtKB-KW"/>
</dbReference>
<evidence type="ECO:0000256" key="10">
    <source>
        <dbReference type="ARBA" id="ARBA00023033"/>
    </source>
</evidence>
<reference evidence="13" key="1">
    <citation type="submission" date="2024-07" db="EMBL/GenBank/DDBJ databases">
        <title>Halotolerant mesophilic bacterium Ornithinibacillus sp. 4-3, sp. nov., isolated from soil.</title>
        <authorList>
            <person name="Sidarenka A.V."/>
            <person name="Guliayeva D.E."/>
            <person name="Leanovich S.I."/>
            <person name="Hileuskaya K.S."/>
            <person name="Akhremchuk A.E."/>
            <person name="Sikolenko M.A."/>
            <person name="Valentovich L.N."/>
        </authorList>
    </citation>
    <scope>NUCLEOTIDE SEQUENCE</scope>
    <source>
        <strain evidence="13">4-3</strain>
    </source>
</reference>
<dbReference type="FunFam" id="3.20.20.70:FF:000154">
    <property type="entry name" value="Probable nitronate monooxygenase"/>
    <property type="match status" value="1"/>
</dbReference>
<evidence type="ECO:0000256" key="5">
    <source>
        <dbReference type="ARBA" id="ARBA00022575"/>
    </source>
</evidence>
<dbReference type="RefSeq" id="WP_368654606.1">
    <property type="nucleotide sequence ID" value="NZ_CP162599.1"/>
</dbReference>
<comment type="similarity">
    <text evidence="3">Belongs to the nitronate monooxygenase family. NMO class I subfamily.</text>
</comment>
<evidence type="ECO:0000256" key="6">
    <source>
        <dbReference type="ARBA" id="ARBA00022630"/>
    </source>
</evidence>
<evidence type="ECO:0000256" key="12">
    <source>
        <dbReference type="ARBA" id="ARBA00049401"/>
    </source>
</evidence>
<comment type="function">
    <text evidence="2">Nitronate monooxygenase that uses molecular oxygen to catalyze the oxidative denitrification of alkyl nitronates. Acts on propionate 3-nitronate (P3N), the presumed physiological substrate. Probably functions in the detoxification of P3N, a metabolic poison produced by plants and fungi as a defense mechanism.</text>
</comment>
<evidence type="ECO:0000256" key="7">
    <source>
        <dbReference type="ARBA" id="ARBA00022643"/>
    </source>
</evidence>
<keyword evidence="6" id="KW-0285">Flavoprotein</keyword>
<dbReference type="PANTHER" id="PTHR42747">
    <property type="entry name" value="NITRONATE MONOOXYGENASE-RELATED"/>
    <property type="match status" value="1"/>
</dbReference>
<protein>
    <recommendedName>
        <fullName evidence="4">Probable nitronate monooxygenase</fullName>
    </recommendedName>
    <alternativeName>
        <fullName evidence="11">Propionate 3-nitronate monooxygenase</fullName>
    </alternativeName>
</protein>
<evidence type="ECO:0000256" key="2">
    <source>
        <dbReference type="ARBA" id="ARBA00003535"/>
    </source>
</evidence>
<evidence type="ECO:0000256" key="11">
    <source>
        <dbReference type="ARBA" id="ARBA00031155"/>
    </source>
</evidence>
<dbReference type="Gene3D" id="3.20.20.70">
    <property type="entry name" value="Aldolase class I"/>
    <property type="match status" value="1"/>
</dbReference>
<proteinExistence type="inferred from homology"/>
<evidence type="ECO:0000256" key="3">
    <source>
        <dbReference type="ARBA" id="ARBA00009881"/>
    </source>
</evidence>
<evidence type="ECO:0000256" key="8">
    <source>
        <dbReference type="ARBA" id="ARBA00022741"/>
    </source>
</evidence>
<comment type="cofactor">
    <cofactor evidence="1">
        <name>FMN</name>
        <dbReference type="ChEBI" id="CHEBI:58210"/>
    </cofactor>
</comment>
<dbReference type="Pfam" id="PF03060">
    <property type="entry name" value="NMO"/>
    <property type="match status" value="1"/>
</dbReference>
<name>A0AB39HVZ7_9BACI</name>
<comment type="catalytic activity">
    <reaction evidence="12">
        <text>3 propionate 3-nitronate + 3 O2 + H2O = 3 3-oxopropanoate + 2 nitrate + nitrite + H2O2 + 3 H(+)</text>
        <dbReference type="Rhea" id="RHEA:57332"/>
        <dbReference type="ChEBI" id="CHEBI:15377"/>
        <dbReference type="ChEBI" id="CHEBI:15378"/>
        <dbReference type="ChEBI" id="CHEBI:15379"/>
        <dbReference type="ChEBI" id="CHEBI:16240"/>
        <dbReference type="ChEBI" id="CHEBI:16301"/>
        <dbReference type="ChEBI" id="CHEBI:17632"/>
        <dbReference type="ChEBI" id="CHEBI:33190"/>
        <dbReference type="ChEBI" id="CHEBI:136067"/>
    </reaction>
</comment>
<dbReference type="CDD" id="cd04730">
    <property type="entry name" value="NPD_like"/>
    <property type="match status" value="1"/>
</dbReference>
<evidence type="ECO:0000256" key="1">
    <source>
        <dbReference type="ARBA" id="ARBA00001917"/>
    </source>
</evidence>
<dbReference type="PANTHER" id="PTHR42747:SF3">
    <property type="entry name" value="NITRONATE MONOOXYGENASE-RELATED"/>
    <property type="match status" value="1"/>
</dbReference>
<dbReference type="InterPro" id="IPR004136">
    <property type="entry name" value="NMO"/>
</dbReference>
<keyword evidence="7" id="KW-0288">FMN</keyword>
<dbReference type="EMBL" id="CP162599">
    <property type="protein sequence ID" value="XDK33928.1"/>
    <property type="molecule type" value="Genomic_DNA"/>
</dbReference>
<gene>
    <name evidence="13" type="ORF">AB4Y30_06140</name>
</gene>
<keyword evidence="8" id="KW-0547">Nucleotide-binding</keyword>
<keyword evidence="10" id="KW-0503">Monooxygenase</keyword>
<dbReference type="AlphaFoldDB" id="A0AB39HVZ7"/>
<dbReference type="GO" id="GO:0018580">
    <property type="term" value="F:nitronate monooxygenase activity"/>
    <property type="evidence" value="ECO:0007669"/>
    <property type="project" value="InterPro"/>
</dbReference>
<organism evidence="13">
    <name type="scientific">Ornithinibacillus sp. 4-3</name>
    <dbReference type="NCBI Taxonomy" id="3231488"/>
    <lineage>
        <taxon>Bacteria</taxon>
        <taxon>Bacillati</taxon>
        <taxon>Bacillota</taxon>
        <taxon>Bacilli</taxon>
        <taxon>Bacillales</taxon>
        <taxon>Bacillaceae</taxon>
        <taxon>Ornithinibacillus</taxon>
    </lineage>
</organism>
<keyword evidence="5" id="KW-0216">Detoxification</keyword>
<evidence type="ECO:0000313" key="13">
    <source>
        <dbReference type="EMBL" id="XDK33928.1"/>
    </source>
</evidence>
<dbReference type="GO" id="GO:0000166">
    <property type="term" value="F:nucleotide binding"/>
    <property type="evidence" value="ECO:0007669"/>
    <property type="project" value="UniProtKB-KW"/>
</dbReference>
<evidence type="ECO:0000256" key="9">
    <source>
        <dbReference type="ARBA" id="ARBA00023002"/>
    </source>
</evidence>
<accession>A0AB39HVZ7</accession>
<dbReference type="SUPFAM" id="SSF51412">
    <property type="entry name" value="Inosine monophosphate dehydrogenase (IMPDH)"/>
    <property type="match status" value="1"/>
</dbReference>
<dbReference type="InterPro" id="IPR013785">
    <property type="entry name" value="Aldolase_TIM"/>
</dbReference>
<evidence type="ECO:0000256" key="4">
    <source>
        <dbReference type="ARBA" id="ARBA00013457"/>
    </source>
</evidence>
<sequence>MLPNKITEQLNITYPIIQAPMAGGITTTSLIIEVANAGGLGMIGAGYLTPEQTKKQIAEIKQLTEKPFGINLFTPQSFVVHTQDINQALTLLDPICKQLELDNLTVPSIPTYEEILGSFQQQIEIIIAEKVPICSFTFGIPSKEIIEQLKGANILLIGTATTLEEAKLVEEVGFDMVVLQGQEAGGHRGSFTANAPKAGIELNEFIRQTNQAIDIPLIASGGIMDEHGIKTVLELGADAVQMGTAFLTCEESGAHPIYKSAIIQANKTDLQLTCAFSGKWAQGIQNDFMQYMEKYEHLLPPFPVQNALTQSIRKQAALLNNTAYMSLWSGHNPQLAKQQSVKALMDALTL</sequence>